<dbReference type="GO" id="GO:0016787">
    <property type="term" value="F:hydrolase activity"/>
    <property type="evidence" value="ECO:0007669"/>
    <property type="project" value="UniProtKB-KW"/>
</dbReference>
<evidence type="ECO:0000313" key="3">
    <source>
        <dbReference type="Proteomes" id="UP000813461"/>
    </source>
</evidence>
<dbReference type="InterPro" id="IPR000073">
    <property type="entry name" value="AB_hydrolase_1"/>
</dbReference>
<name>A0A8K0VXV3_9PLEO</name>
<keyword evidence="2" id="KW-0378">Hydrolase</keyword>
<feature type="domain" description="AB hydrolase-1" evidence="1">
    <location>
        <begin position="145"/>
        <end position="258"/>
    </location>
</feature>
<dbReference type="Gene3D" id="3.40.50.1820">
    <property type="entry name" value="alpha/beta hydrolase"/>
    <property type="match status" value="1"/>
</dbReference>
<accession>A0A8K0VXV3</accession>
<proteinExistence type="predicted"/>
<dbReference type="EMBL" id="JAGMVJ010000012">
    <property type="protein sequence ID" value="KAH7084576.1"/>
    <property type="molecule type" value="Genomic_DNA"/>
</dbReference>
<dbReference type="InterPro" id="IPR029058">
    <property type="entry name" value="AB_hydrolase_fold"/>
</dbReference>
<organism evidence="2 3">
    <name type="scientific">Paraphoma chrysanthemicola</name>
    <dbReference type="NCBI Taxonomy" id="798071"/>
    <lineage>
        <taxon>Eukaryota</taxon>
        <taxon>Fungi</taxon>
        <taxon>Dikarya</taxon>
        <taxon>Ascomycota</taxon>
        <taxon>Pezizomycotina</taxon>
        <taxon>Dothideomycetes</taxon>
        <taxon>Pleosporomycetidae</taxon>
        <taxon>Pleosporales</taxon>
        <taxon>Pleosporineae</taxon>
        <taxon>Phaeosphaeriaceae</taxon>
        <taxon>Paraphoma</taxon>
    </lineage>
</organism>
<dbReference type="PANTHER" id="PTHR12277">
    <property type="entry name" value="ALPHA/BETA HYDROLASE DOMAIN-CONTAINING PROTEIN"/>
    <property type="match status" value="1"/>
</dbReference>
<dbReference type="Pfam" id="PF12697">
    <property type="entry name" value="Abhydrolase_6"/>
    <property type="match status" value="1"/>
</dbReference>
<sequence>MSLSSIIGIPLSFLSAIWIPATLACCLPWVQKQMLYLHWVTFFPGKWLTEPERAGFLKNQVKPFTITTNDNEKLFAWLVAPLGVYAENAEAFIAEHPSPDGIEEKLAFKLLRDDPEARLLLYFHGNSATIAQQRRTEEYRSYSSGASDKIFVLAFDYRGFGRSSGTPSETGLLNDAEAVIDWALNEARVPPERIVLLGHSLGTAVVAAFTNAGNAFASYSIGGVIPVLAPVKMSSRFQSWFGRRMRDTWHSDDRLTDLARNCAHLQIVFAHAEDDTTMPYNETEKLFRSTLDAAMQAMPQDGVTKNLKVVDLGEAGRQEVWQSGSKCLQKTIAKHGAIRLRGSCNPAVAPWT</sequence>
<gene>
    <name evidence="2" type="ORF">FB567DRAFT_85613</name>
</gene>
<dbReference type="Proteomes" id="UP000813461">
    <property type="component" value="Unassembled WGS sequence"/>
</dbReference>
<dbReference type="OrthoDB" id="446723at2759"/>
<dbReference type="AlphaFoldDB" id="A0A8K0VXV3"/>
<protein>
    <submittedName>
        <fullName evidence="2">Alpha/Beta hydrolase protein</fullName>
    </submittedName>
</protein>
<dbReference type="PANTHER" id="PTHR12277:SF81">
    <property type="entry name" value="PROTEIN ABHD13"/>
    <property type="match status" value="1"/>
</dbReference>
<reference evidence="2" key="1">
    <citation type="journal article" date="2021" name="Nat. Commun.">
        <title>Genetic determinants of endophytism in the Arabidopsis root mycobiome.</title>
        <authorList>
            <person name="Mesny F."/>
            <person name="Miyauchi S."/>
            <person name="Thiergart T."/>
            <person name="Pickel B."/>
            <person name="Atanasova L."/>
            <person name="Karlsson M."/>
            <person name="Huettel B."/>
            <person name="Barry K.W."/>
            <person name="Haridas S."/>
            <person name="Chen C."/>
            <person name="Bauer D."/>
            <person name="Andreopoulos W."/>
            <person name="Pangilinan J."/>
            <person name="LaButti K."/>
            <person name="Riley R."/>
            <person name="Lipzen A."/>
            <person name="Clum A."/>
            <person name="Drula E."/>
            <person name="Henrissat B."/>
            <person name="Kohler A."/>
            <person name="Grigoriev I.V."/>
            <person name="Martin F.M."/>
            <person name="Hacquard S."/>
        </authorList>
    </citation>
    <scope>NUCLEOTIDE SEQUENCE</scope>
    <source>
        <strain evidence="2">MPI-SDFR-AT-0120</strain>
    </source>
</reference>
<keyword evidence="3" id="KW-1185">Reference proteome</keyword>
<evidence type="ECO:0000259" key="1">
    <source>
        <dbReference type="Pfam" id="PF12697"/>
    </source>
</evidence>
<evidence type="ECO:0000313" key="2">
    <source>
        <dbReference type="EMBL" id="KAH7084576.1"/>
    </source>
</evidence>
<comment type="caution">
    <text evidence="2">The sequence shown here is derived from an EMBL/GenBank/DDBJ whole genome shotgun (WGS) entry which is preliminary data.</text>
</comment>
<dbReference type="SUPFAM" id="SSF53474">
    <property type="entry name" value="alpha/beta-Hydrolases"/>
    <property type="match status" value="1"/>
</dbReference>